<evidence type="ECO:0000313" key="1">
    <source>
        <dbReference type="EMBL" id="GGO55846.1"/>
    </source>
</evidence>
<evidence type="ECO:0000313" key="2">
    <source>
        <dbReference type="Proteomes" id="UP000656881"/>
    </source>
</evidence>
<gene>
    <name evidence="1" type="ORF">GCM10012286_68930</name>
</gene>
<dbReference type="EMBL" id="BMNG01000018">
    <property type="protein sequence ID" value="GGO55846.1"/>
    <property type="molecule type" value="Genomic_DNA"/>
</dbReference>
<accession>A0ABQ2MQA2</accession>
<dbReference type="RefSeq" id="WP_189176934.1">
    <property type="nucleotide sequence ID" value="NZ_BMNG01000018.1"/>
</dbReference>
<reference evidence="2" key="1">
    <citation type="journal article" date="2019" name="Int. J. Syst. Evol. Microbiol.">
        <title>The Global Catalogue of Microorganisms (GCM) 10K type strain sequencing project: providing services to taxonomists for standard genome sequencing and annotation.</title>
        <authorList>
            <consortium name="The Broad Institute Genomics Platform"/>
            <consortium name="The Broad Institute Genome Sequencing Center for Infectious Disease"/>
            <person name="Wu L."/>
            <person name="Ma J."/>
        </authorList>
    </citation>
    <scope>NUCLEOTIDE SEQUENCE [LARGE SCALE GENOMIC DNA]</scope>
    <source>
        <strain evidence="2">CGMCC 4.7349</strain>
    </source>
</reference>
<proteinExistence type="predicted"/>
<comment type="caution">
    <text evidence="1">The sequence shown here is derived from an EMBL/GenBank/DDBJ whole genome shotgun (WGS) entry which is preliminary data.</text>
</comment>
<organism evidence="1 2">
    <name type="scientific">Streptomyces lasiicapitis</name>
    <dbReference type="NCBI Taxonomy" id="1923961"/>
    <lineage>
        <taxon>Bacteria</taxon>
        <taxon>Bacillati</taxon>
        <taxon>Actinomycetota</taxon>
        <taxon>Actinomycetes</taxon>
        <taxon>Kitasatosporales</taxon>
        <taxon>Streptomycetaceae</taxon>
        <taxon>Streptomyces</taxon>
    </lineage>
</organism>
<dbReference type="Proteomes" id="UP000656881">
    <property type="component" value="Unassembled WGS sequence"/>
</dbReference>
<name>A0ABQ2MQA2_9ACTN</name>
<keyword evidence="2" id="KW-1185">Reference proteome</keyword>
<protein>
    <submittedName>
        <fullName evidence="1">Uncharacterized protein</fullName>
    </submittedName>
</protein>
<sequence length="97" mass="10641">MSESRKTAAWPEGVIARLLTVAGATVDLSYESGSGTIVAVCTGELCGWTERTDTRSLYTDTPEQERERFEDWLPTTKKRAQDHAGRCRLLPRPGGAA</sequence>